<dbReference type="GO" id="GO:0008999">
    <property type="term" value="F:protein-N-terminal-alanine acetyltransferase activity"/>
    <property type="evidence" value="ECO:0007669"/>
    <property type="project" value="TreeGrafter"/>
</dbReference>
<keyword evidence="3" id="KW-1185">Reference proteome</keyword>
<protein>
    <submittedName>
        <fullName evidence="2">N-acetyltransferase</fullName>
    </submittedName>
</protein>
<dbReference type="SUPFAM" id="SSF55729">
    <property type="entry name" value="Acyl-CoA N-acyltransferases (Nat)"/>
    <property type="match status" value="1"/>
</dbReference>
<dbReference type="InterPro" id="IPR051531">
    <property type="entry name" value="N-acetyltransferase"/>
</dbReference>
<evidence type="ECO:0000313" key="3">
    <source>
        <dbReference type="Proteomes" id="UP000253934"/>
    </source>
</evidence>
<feature type="domain" description="N-acetyltransferase" evidence="1">
    <location>
        <begin position="13"/>
        <end position="176"/>
    </location>
</feature>
<dbReference type="PANTHER" id="PTHR43792:SF9">
    <property type="entry name" value="RIBOSOMAL-PROTEIN-ALANINE ACETYLTRANSFERASE"/>
    <property type="match status" value="1"/>
</dbReference>
<comment type="caution">
    <text evidence="2">The sequence shown here is derived from an EMBL/GenBank/DDBJ whole genome shotgun (WGS) entry which is preliminary data.</text>
</comment>
<dbReference type="GO" id="GO:0005737">
    <property type="term" value="C:cytoplasm"/>
    <property type="evidence" value="ECO:0007669"/>
    <property type="project" value="TreeGrafter"/>
</dbReference>
<dbReference type="InterPro" id="IPR016181">
    <property type="entry name" value="Acyl_CoA_acyltransferase"/>
</dbReference>
<name>A0A369KYH7_9BACT</name>
<accession>A0A369KYH7</accession>
<dbReference type="Proteomes" id="UP000253934">
    <property type="component" value="Unassembled WGS sequence"/>
</dbReference>
<dbReference type="Pfam" id="PF13302">
    <property type="entry name" value="Acetyltransf_3"/>
    <property type="match status" value="1"/>
</dbReference>
<dbReference type="EMBL" id="QOVW01000026">
    <property type="protein sequence ID" value="RDB36783.1"/>
    <property type="molecule type" value="Genomic_DNA"/>
</dbReference>
<dbReference type="RefSeq" id="WP_338636209.1">
    <property type="nucleotide sequence ID" value="NZ_CP146516.1"/>
</dbReference>
<proteinExistence type="predicted"/>
<gene>
    <name evidence="2" type="ORF">DCC88_03270</name>
</gene>
<dbReference type="AlphaFoldDB" id="A0A369KYH7"/>
<evidence type="ECO:0000259" key="1">
    <source>
        <dbReference type="PROSITE" id="PS51186"/>
    </source>
</evidence>
<dbReference type="PROSITE" id="PS51186">
    <property type="entry name" value="GNAT"/>
    <property type="match status" value="1"/>
</dbReference>
<sequence length="187" mass="22231">MKEDSIIIKSKRLYLRHLVIEDAEHIFNYAKNINVSKFVTWDSHVTIKDSIKFVKSILKIYKIFPISNLGIVINENFNETVIGTIGLLQKQRMSLNTYELGFAINENYWGKGYAYEAAISLLKHCFDNYIIQRVEATCMIENKKSYKLMEKIGMKREGILRNYVFKNNYYYDSYMYSILKHEWDNFL</sequence>
<evidence type="ECO:0000313" key="2">
    <source>
        <dbReference type="EMBL" id="RDB36783.1"/>
    </source>
</evidence>
<reference evidence="2" key="1">
    <citation type="submission" date="2018-04" db="EMBL/GenBank/DDBJ databases">
        <title>Draft genome sequence of the Candidatus Spirobacillus cienkowskii, a pathogen of freshwater Daphnia species, reconstructed from hemolymph metagenomic reads.</title>
        <authorList>
            <person name="Bresciani L."/>
            <person name="Lemos L.N."/>
            <person name="Wale N."/>
            <person name="Lin J.Y."/>
            <person name="Fernandes G.R."/>
            <person name="Duffy M.A."/>
            <person name="Rodrigues J.M."/>
        </authorList>
    </citation>
    <scope>NUCLEOTIDE SEQUENCE [LARGE SCALE GENOMIC DNA]</scope>
    <source>
        <strain evidence="2">Binning01</strain>
    </source>
</reference>
<dbReference type="PANTHER" id="PTHR43792">
    <property type="entry name" value="GNAT FAMILY, PUTATIVE (AFU_ORTHOLOGUE AFUA_3G00765)-RELATED-RELATED"/>
    <property type="match status" value="1"/>
</dbReference>
<dbReference type="Gene3D" id="3.40.630.30">
    <property type="match status" value="1"/>
</dbReference>
<organism evidence="2 3">
    <name type="scientific">Spirobacillus cienkowskii</name>
    <dbReference type="NCBI Taxonomy" id="495820"/>
    <lineage>
        <taxon>Bacteria</taxon>
        <taxon>Pseudomonadati</taxon>
        <taxon>Bdellovibrionota</taxon>
        <taxon>Oligoflexia</taxon>
        <taxon>Silvanigrellales</taxon>
        <taxon>Spirobacillus</taxon>
    </lineage>
</organism>
<dbReference type="InterPro" id="IPR000182">
    <property type="entry name" value="GNAT_dom"/>
</dbReference>